<evidence type="ECO:0000256" key="2">
    <source>
        <dbReference type="ARBA" id="ARBA00022701"/>
    </source>
</evidence>
<evidence type="ECO:0000313" key="6">
    <source>
        <dbReference type="Proteomes" id="UP000008062"/>
    </source>
</evidence>
<evidence type="ECO:0000256" key="4">
    <source>
        <dbReference type="ARBA" id="ARBA00023134"/>
    </source>
</evidence>
<proteinExistence type="inferred from homology"/>
<dbReference type="RefSeq" id="XP_003847284.1">
    <property type="nucleotide sequence ID" value="XM_003847236.1"/>
</dbReference>
<keyword evidence="4" id="KW-0342">GTP-binding</keyword>
<comment type="similarity">
    <text evidence="1">Belongs to the tubulin family.</text>
</comment>
<dbReference type="SUPFAM" id="SSF52490">
    <property type="entry name" value="Tubulin nucleotide-binding domain-like"/>
    <property type="match status" value="1"/>
</dbReference>
<dbReference type="KEGG" id="ztr:MYCGRDRAFT_30933"/>
<evidence type="ECO:0000256" key="3">
    <source>
        <dbReference type="ARBA" id="ARBA00022741"/>
    </source>
</evidence>
<reference evidence="5 6" key="1">
    <citation type="journal article" date="2011" name="PLoS Genet.">
        <title>Finished genome of the fungal wheat pathogen Mycosphaerella graminicola reveals dispensome structure, chromosome plasticity, and stealth pathogenesis.</title>
        <authorList>
            <person name="Goodwin S.B."/>
            <person name="Ben M'barek S."/>
            <person name="Dhillon B."/>
            <person name="Wittenberg A.H.J."/>
            <person name="Crane C.F."/>
            <person name="Hane J.K."/>
            <person name="Foster A.J."/>
            <person name="Van der Lee T.A.J."/>
            <person name="Grimwood J."/>
            <person name="Aerts A."/>
            <person name="Antoniw J."/>
            <person name="Bailey A."/>
            <person name="Bluhm B."/>
            <person name="Bowler J."/>
            <person name="Bristow J."/>
            <person name="van der Burgt A."/>
            <person name="Canto-Canche B."/>
            <person name="Churchill A.C.L."/>
            <person name="Conde-Ferraez L."/>
            <person name="Cools H.J."/>
            <person name="Coutinho P.M."/>
            <person name="Csukai M."/>
            <person name="Dehal P."/>
            <person name="De Wit P."/>
            <person name="Donzelli B."/>
            <person name="van de Geest H.C."/>
            <person name="van Ham R.C.H.J."/>
            <person name="Hammond-Kosack K.E."/>
            <person name="Henrissat B."/>
            <person name="Kilian A."/>
            <person name="Kobayashi A.K."/>
            <person name="Koopmann E."/>
            <person name="Kourmpetis Y."/>
            <person name="Kuzniar A."/>
            <person name="Lindquist E."/>
            <person name="Lombard V."/>
            <person name="Maliepaard C."/>
            <person name="Martins N."/>
            <person name="Mehrabi R."/>
            <person name="Nap J.P.H."/>
            <person name="Ponomarenko A."/>
            <person name="Rudd J.J."/>
            <person name="Salamov A."/>
            <person name="Schmutz J."/>
            <person name="Schouten H.J."/>
            <person name="Shapiro H."/>
            <person name="Stergiopoulos I."/>
            <person name="Torriani S.F.F."/>
            <person name="Tu H."/>
            <person name="de Vries R.P."/>
            <person name="Waalwijk C."/>
            <person name="Ware S.B."/>
            <person name="Wiebenga A."/>
            <person name="Zwiers L.-H."/>
            <person name="Oliver R.P."/>
            <person name="Grigoriev I.V."/>
            <person name="Kema G.H.J."/>
        </authorList>
    </citation>
    <scope>NUCLEOTIDE SEQUENCE [LARGE SCALE GENOMIC DNA]</scope>
    <source>
        <strain evidence="6">CBS 115943 / IPO323</strain>
    </source>
</reference>
<feature type="non-terminal residue" evidence="5">
    <location>
        <position position="85"/>
    </location>
</feature>
<keyword evidence="6" id="KW-1185">Reference proteome</keyword>
<dbReference type="GeneID" id="13399938"/>
<dbReference type="Gene3D" id="3.40.50.1440">
    <property type="entry name" value="Tubulin/FtsZ, GTPase domain"/>
    <property type="match status" value="1"/>
</dbReference>
<dbReference type="OrthoDB" id="1662883at2759"/>
<dbReference type="OMA" id="FARCHYT"/>
<dbReference type="InterPro" id="IPR000217">
    <property type="entry name" value="Tubulin"/>
</dbReference>
<dbReference type="GO" id="GO:0005525">
    <property type="term" value="F:GTP binding"/>
    <property type="evidence" value="ECO:0007669"/>
    <property type="project" value="UniProtKB-KW"/>
</dbReference>
<dbReference type="InParanoid" id="F9XR74"/>
<evidence type="ECO:0000313" key="5">
    <source>
        <dbReference type="EMBL" id="EGP82260.1"/>
    </source>
</evidence>
<dbReference type="Proteomes" id="UP000008062">
    <property type="component" value="Chromosome 16"/>
</dbReference>
<sequence length="85" mass="9638">GDRNHVLRTIYADLEPNVVDEICIDTYRSSSPRPIYTEMIITGKEATSKNYACGHYIVGKELIDQLLGKFHVTDDISGFPEFLVF</sequence>
<dbReference type="InterPro" id="IPR036525">
    <property type="entry name" value="Tubulin/FtsZ_GTPase_sf"/>
</dbReference>
<protein>
    <submittedName>
        <fullName evidence="5">Uncharacterized protein</fullName>
    </submittedName>
</protein>
<dbReference type="EMBL" id="CM001211">
    <property type="protein sequence ID" value="EGP82260.1"/>
    <property type="molecule type" value="Genomic_DNA"/>
</dbReference>
<gene>
    <name evidence="5" type="ORF">MYCGRDRAFT_30933</name>
</gene>
<keyword evidence="3" id="KW-0547">Nucleotide-binding</keyword>
<name>F9XR74_ZYMTI</name>
<accession>F9XR74</accession>
<dbReference type="PANTHER" id="PTHR11588">
    <property type="entry name" value="TUBULIN"/>
    <property type="match status" value="1"/>
</dbReference>
<dbReference type="STRING" id="336722.F9XR74"/>
<dbReference type="AlphaFoldDB" id="F9XR74"/>
<dbReference type="GO" id="GO:0007017">
    <property type="term" value="P:microtubule-based process"/>
    <property type="evidence" value="ECO:0007669"/>
    <property type="project" value="InterPro"/>
</dbReference>
<evidence type="ECO:0000256" key="1">
    <source>
        <dbReference type="ARBA" id="ARBA00009636"/>
    </source>
</evidence>
<dbReference type="GO" id="GO:0005874">
    <property type="term" value="C:microtubule"/>
    <property type="evidence" value="ECO:0007669"/>
    <property type="project" value="UniProtKB-KW"/>
</dbReference>
<dbReference type="eggNOG" id="KOG1376">
    <property type="taxonomic scope" value="Eukaryota"/>
</dbReference>
<keyword evidence="2" id="KW-0493">Microtubule</keyword>
<feature type="non-terminal residue" evidence="5">
    <location>
        <position position="1"/>
    </location>
</feature>
<organism evidence="5 6">
    <name type="scientific">Zymoseptoria tritici (strain CBS 115943 / IPO323)</name>
    <name type="common">Speckled leaf blotch fungus</name>
    <name type="synonym">Septoria tritici</name>
    <dbReference type="NCBI Taxonomy" id="336722"/>
    <lineage>
        <taxon>Eukaryota</taxon>
        <taxon>Fungi</taxon>
        <taxon>Dikarya</taxon>
        <taxon>Ascomycota</taxon>
        <taxon>Pezizomycotina</taxon>
        <taxon>Dothideomycetes</taxon>
        <taxon>Dothideomycetidae</taxon>
        <taxon>Mycosphaerellales</taxon>
        <taxon>Mycosphaerellaceae</taxon>
        <taxon>Zymoseptoria</taxon>
    </lineage>
</organism>
<dbReference type="HOGENOM" id="CLU_015718_4_5_1"/>